<dbReference type="Proteomes" id="UP000886602">
    <property type="component" value="Unassembled WGS sequence"/>
</dbReference>
<proteinExistence type="predicted"/>
<name>A0A9D7FH59_9RHOO</name>
<organism evidence="2 3">
    <name type="scientific">Candidatus Propionivibrio dominans</name>
    <dbReference type="NCBI Taxonomy" id="2954373"/>
    <lineage>
        <taxon>Bacteria</taxon>
        <taxon>Pseudomonadati</taxon>
        <taxon>Pseudomonadota</taxon>
        <taxon>Betaproteobacteria</taxon>
        <taxon>Rhodocyclales</taxon>
        <taxon>Rhodocyclaceae</taxon>
        <taxon>Propionivibrio</taxon>
    </lineage>
</organism>
<sequence length="66" mass="6417">MSLGNVTSSTAGASSVGNSIDISGGDITTGNLTGLALTLSGHDLSLGSVATTGRGEAIHLMFTSHV</sequence>
<accession>A0A9D7FH59</accession>
<reference evidence="2" key="1">
    <citation type="submission" date="2020-10" db="EMBL/GenBank/DDBJ databases">
        <title>Connecting structure to function with the recovery of over 1000 high-quality activated sludge metagenome-assembled genomes encoding full-length rRNA genes using long-read sequencing.</title>
        <authorList>
            <person name="Singleton C.M."/>
            <person name="Petriglieri F."/>
            <person name="Kristensen J.M."/>
            <person name="Kirkegaard R.H."/>
            <person name="Michaelsen T.Y."/>
            <person name="Andersen M.H."/>
            <person name="Karst S.M."/>
            <person name="Dueholm M.S."/>
            <person name="Nielsen P.H."/>
            <person name="Albertsen M."/>
        </authorList>
    </citation>
    <scope>NUCLEOTIDE SEQUENCE</scope>
    <source>
        <strain evidence="2">EsbW_18-Q3-R4-48_MAXAC.044</strain>
    </source>
</reference>
<gene>
    <name evidence="2" type="ORF">IPJ48_21870</name>
</gene>
<protein>
    <submittedName>
        <fullName evidence="2">Uncharacterized protein</fullName>
    </submittedName>
</protein>
<dbReference type="EMBL" id="JADJNC010000067">
    <property type="protein sequence ID" value="MBK7425517.1"/>
    <property type="molecule type" value="Genomic_DNA"/>
</dbReference>
<comment type="caution">
    <text evidence="2">The sequence shown here is derived from an EMBL/GenBank/DDBJ whole genome shotgun (WGS) entry which is preliminary data.</text>
</comment>
<evidence type="ECO:0000256" key="1">
    <source>
        <dbReference type="SAM" id="MobiDB-lite"/>
    </source>
</evidence>
<evidence type="ECO:0000313" key="2">
    <source>
        <dbReference type="EMBL" id="MBK7425517.1"/>
    </source>
</evidence>
<evidence type="ECO:0000313" key="3">
    <source>
        <dbReference type="Proteomes" id="UP000886602"/>
    </source>
</evidence>
<dbReference type="AlphaFoldDB" id="A0A9D7FH59"/>
<feature type="region of interest" description="Disordered" evidence="1">
    <location>
        <begin position="1"/>
        <end position="21"/>
    </location>
</feature>